<keyword evidence="1" id="KW-0812">Transmembrane</keyword>
<name>A0A318E4X8_9GAMM</name>
<dbReference type="RefSeq" id="WP_110265992.1">
    <property type="nucleotide sequence ID" value="NZ_CAKZQT010000032.1"/>
</dbReference>
<keyword evidence="1" id="KW-1133">Transmembrane helix</keyword>
<accession>A0A318E4X8</accession>
<sequence>MRITPSPEDRLVAGYAALAIVIHVLEAGFPSPIPGVKPGLANVVTLIVLLRHSLRLAIWVALLRVLVGSLLVGSFMAPGFWLSTAGAAASLLLLTLGSLWNRTVPVLRLGAPGLSVLAALAHMGGQFALAYTVFVPHPGLLRLLPPLMTAALAFGLATGFAAAAILRQLPPVAAGRP</sequence>
<feature type="transmembrane region" description="Helical" evidence="1">
    <location>
        <begin position="147"/>
        <end position="166"/>
    </location>
</feature>
<organism evidence="2 3">
    <name type="scientific">Sinimarinibacterium flocculans</name>
    <dbReference type="NCBI Taxonomy" id="985250"/>
    <lineage>
        <taxon>Bacteria</taxon>
        <taxon>Pseudomonadati</taxon>
        <taxon>Pseudomonadota</taxon>
        <taxon>Gammaproteobacteria</taxon>
        <taxon>Nevskiales</taxon>
        <taxon>Nevskiaceae</taxon>
        <taxon>Sinimarinibacterium</taxon>
    </lineage>
</organism>
<proteinExistence type="predicted"/>
<gene>
    <name evidence="2" type="ORF">C8D93_108210</name>
</gene>
<protein>
    <submittedName>
        <fullName evidence="2">Heptaprenyl diphosphate synthase</fullName>
    </submittedName>
</protein>
<evidence type="ECO:0000313" key="2">
    <source>
        <dbReference type="EMBL" id="PXV66235.1"/>
    </source>
</evidence>
<dbReference type="Proteomes" id="UP000248330">
    <property type="component" value="Unassembled WGS sequence"/>
</dbReference>
<dbReference type="AlphaFoldDB" id="A0A318E4X8"/>
<dbReference type="EMBL" id="QICN01000008">
    <property type="protein sequence ID" value="PXV66235.1"/>
    <property type="molecule type" value="Genomic_DNA"/>
</dbReference>
<feature type="transmembrane region" description="Helical" evidence="1">
    <location>
        <begin position="80"/>
        <end position="100"/>
    </location>
</feature>
<reference evidence="2 3" key="1">
    <citation type="submission" date="2018-04" db="EMBL/GenBank/DDBJ databases">
        <title>Genomic Encyclopedia of Type Strains, Phase IV (KMG-IV): sequencing the most valuable type-strain genomes for metagenomic binning, comparative biology and taxonomic classification.</title>
        <authorList>
            <person name="Goeker M."/>
        </authorList>
    </citation>
    <scope>NUCLEOTIDE SEQUENCE [LARGE SCALE GENOMIC DNA]</scope>
    <source>
        <strain evidence="2 3">DSM 104150</strain>
    </source>
</reference>
<feature type="transmembrane region" description="Helical" evidence="1">
    <location>
        <begin position="12"/>
        <end position="33"/>
    </location>
</feature>
<evidence type="ECO:0000313" key="3">
    <source>
        <dbReference type="Proteomes" id="UP000248330"/>
    </source>
</evidence>
<dbReference type="OrthoDB" id="9799095at2"/>
<keyword evidence="1" id="KW-0472">Membrane</keyword>
<dbReference type="InterPro" id="IPR010898">
    <property type="entry name" value="Hpre_diP_synth_I"/>
</dbReference>
<keyword evidence="3" id="KW-1185">Reference proteome</keyword>
<evidence type="ECO:0000256" key="1">
    <source>
        <dbReference type="SAM" id="Phobius"/>
    </source>
</evidence>
<comment type="caution">
    <text evidence="2">The sequence shown here is derived from an EMBL/GenBank/DDBJ whole genome shotgun (WGS) entry which is preliminary data.</text>
</comment>
<feature type="transmembrane region" description="Helical" evidence="1">
    <location>
        <begin position="112"/>
        <end position="135"/>
    </location>
</feature>
<dbReference type="Pfam" id="PF07456">
    <property type="entry name" value="Hpre_diP_synt_I"/>
    <property type="match status" value="1"/>
</dbReference>